<accession>A0A0R3TX22</accession>
<evidence type="ECO:0000313" key="3">
    <source>
        <dbReference type="WBParaSite" id="HNAJ_0001241001-mRNA-1"/>
    </source>
</evidence>
<name>A0A0R3TX22_RODNA</name>
<dbReference type="EMBL" id="UZAE01014274">
    <property type="protein sequence ID" value="VDO12991.1"/>
    <property type="molecule type" value="Genomic_DNA"/>
</dbReference>
<dbReference type="AlphaFoldDB" id="A0A0R3TX22"/>
<dbReference type="WBParaSite" id="HNAJ_0001241001-mRNA-1">
    <property type="protein sequence ID" value="HNAJ_0001241001-mRNA-1"/>
    <property type="gene ID" value="HNAJ_0001241001"/>
</dbReference>
<dbReference type="PANTHER" id="PTHR11472">
    <property type="entry name" value="DNA REPAIR DEAD HELICASE RAD3/XP-D SUBFAMILY MEMBER"/>
    <property type="match status" value="1"/>
</dbReference>
<reference evidence="1 2" key="2">
    <citation type="submission" date="2018-11" db="EMBL/GenBank/DDBJ databases">
        <authorList>
            <consortium name="Pathogen Informatics"/>
        </authorList>
    </citation>
    <scope>NUCLEOTIDE SEQUENCE [LARGE SCALE GENOMIC DNA]</scope>
</reference>
<dbReference type="STRING" id="102285.A0A0R3TX22"/>
<evidence type="ECO:0000313" key="1">
    <source>
        <dbReference type="EMBL" id="VDO12991.1"/>
    </source>
</evidence>
<dbReference type="Gene3D" id="3.40.50.300">
    <property type="entry name" value="P-loop containing nucleotide triphosphate hydrolases"/>
    <property type="match status" value="1"/>
</dbReference>
<dbReference type="GO" id="GO:0005634">
    <property type="term" value="C:nucleus"/>
    <property type="evidence" value="ECO:0007669"/>
    <property type="project" value="TreeGrafter"/>
</dbReference>
<keyword evidence="2" id="KW-1185">Reference proteome</keyword>
<dbReference type="OrthoDB" id="267079at2759"/>
<dbReference type="GO" id="GO:0003678">
    <property type="term" value="F:DNA helicase activity"/>
    <property type="evidence" value="ECO:0007669"/>
    <property type="project" value="TreeGrafter"/>
</dbReference>
<dbReference type="InterPro" id="IPR027417">
    <property type="entry name" value="P-loop_NTPase"/>
</dbReference>
<gene>
    <name evidence="1" type="ORF">HNAJ_LOCUS12395</name>
</gene>
<dbReference type="GO" id="GO:0034085">
    <property type="term" value="P:establishment of sister chromatid cohesion"/>
    <property type="evidence" value="ECO:0007669"/>
    <property type="project" value="TreeGrafter"/>
</dbReference>
<reference evidence="3" key="1">
    <citation type="submission" date="2017-02" db="UniProtKB">
        <authorList>
            <consortium name="WormBaseParasite"/>
        </authorList>
    </citation>
    <scope>IDENTIFICATION</scope>
</reference>
<dbReference type="InterPro" id="IPR045028">
    <property type="entry name" value="DinG/Rad3-like"/>
</dbReference>
<proteinExistence type="predicted"/>
<protein>
    <submittedName>
        <fullName evidence="1 3">Uncharacterized protein</fullName>
    </submittedName>
</protein>
<dbReference type="Proteomes" id="UP000278807">
    <property type="component" value="Unassembled WGS sequence"/>
</dbReference>
<evidence type="ECO:0000313" key="2">
    <source>
        <dbReference type="Proteomes" id="UP000278807"/>
    </source>
</evidence>
<dbReference type="PANTHER" id="PTHR11472:SF41">
    <property type="entry name" value="ATP-DEPENDENT DNA HELICASE DDX11-RELATED"/>
    <property type="match status" value="1"/>
</dbReference>
<sequence>MKAFDEFIDQVFLPAGKGDADVSIFSCGHVIDTTSQLTIYTTSESPDNITNRKGPRLISECGEFLIAICKLIPGTVLMHMCVVAVFFPSFEYLTMVWNHWRTTGLFARLPAVKALFKEPRTATALAEIMQAYTKAVSEKWGACIV</sequence>
<organism evidence="3">
    <name type="scientific">Rodentolepis nana</name>
    <name type="common">Dwarf tapeworm</name>
    <name type="synonym">Hymenolepis nana</name>
    <dbReference type="NCBI Taxonomy" id="102285"/>
    <lineage>
        <taxon>Eukaryota</taxon>
        <taxon>Metazoa</taxon>
        <taxon>Spiralia</taxon>
        <taxon>Lophotrochozoa</taxon>
        <taxon>Platyhelminthes</taxon>
        <taxon>Cestoda</taxon>
        <taxon>Eucestoda</taxon>
        <taxon>Cyclophyllidea</taxon>
        <taxon>Hymenolepididae</taxon>
        <taxon>Rodentolepis</taxon>
    </lineage>
</organism>